<keyword evidence="4" id="KW-1185">Reference proteome</keyword>
<dbReference type="PROSITE" id="PS00889">
    <property type="entry name" value="CNMP_BINDING_2"/>
    <property type="match status" value="1"/>
</dbReference>
<dbReference type="Pfam" id="PF00027">
    <property type="entry name" value="cNMP_binding"/>
    <property type="match status" value="1"/>
</dbReference>
<evidence type="ECO:0000259" key="2">
    <source>
        <dbReference type="PROSITE" id="PS50042"/>
    </source>
</evidence>
<dbReference type="InterPro" id="IPR014710">
    <property type="entry name" value="RmlC-like_jellyroll"/>
</dbReference>
<feature type="transmembrane region" description="Helical" evidence="1">
    <location>
        <begin position="415"/>
        <end position="433"/>
    </location>
</feature>
<dbReference type="PROSITE" id="PS00888">
    <property type="entry name" value="CNMP_BINDING_1"/>
    <property type="match status" value="1"/>
</dbReference>
<keyword evidence="1" id="KW-1133">Transmembrane helix</keyword>
<proteinExistence type="predicted"/>
<evidence type="ECO:0000313" key="4">
    <source>
        <dbReference type="Proteomes" id="UP000001425"/>
    </source>
</evidence>
<accession>P74736</accession>
<dbReference type="Proteomes" id="UP000001425">
    <property type="component" value="Chromosome"/>
</dbReference>
<dbReference type="PRINTS" id="PR00103">
    <property type="entry name" value="CAMPKINASE"/>
</dbReference>
<feature type="transmembrane region" description="Helical" evidence="1">
    <location>
        <begin position="354"/>
        <end position="375"/>
    </location>
</feature>
<dbReference type="PANTHER" id="PTHR11635">
    <property type="entry name" value="CAMP-DEPENDENT PROTEIN KINASE REGULATORY CHAIN"/>
    <property type="match status" value="1"/>
</dbReference>
<name>P74736_SYNY3</name>
<keyword evidence="1" id="KW-0472">Membrane</keyword>
<reference evidence="3 4" key="1">
    <citation type="journal article" date="1995" name="DNA Res.">
        <title>Sequence analysis of the genome of the unicellular cyanobacterium Synechocystis sp. strain PCC6803. I. Sequence features in the 1 Mb region from map positions 64% to 92% of the genome.</title>
        <authorList>
            <person name="Kaneko T."/>
            <person name="Tanaka A."/>
            <person name="Sato S."/>
            <person name="Kotani H."/>
            <person name="Sazuka T."/>
            <person name="Miyajima N."/>
            <person name="Sugiura M."/>
            <person name="Tabata S."/>
        </authorList>
    </citation>
    <scope>NUCLEOTIDE SEQUENCE [LARGE SCALE GENOMIC DNA]</scope>
    <source>
        <strain evidence="4">ATCC 27184 / PCC 6803 / Kazusa</strain>
    </source>
</reference>
<dbReference type="InterPro" id="IPR018488">
    <property type="entry name" value="cNMP-bd_CS"/>
</dbReference>
<dbReference type="EnsemblBacteria" id="BAA18856">
    <property type="protein sequence ID" value="BAA18856"/>
    <property type="gene ID" value="BAA18856"/>
</dbReference>
<dbReference type="SMART" id="SM00100">
    <property type="entry name" value="cNMP"/>
    <property type="match status" value="1"/>
</dbReference>
<dbReference type="CDD" id="cd00038">
    <property type="entry name" value="CAP_ED"/>
    <property type="match status" value="1"/>
</dbReference>
<dbReference type="PROSITE" id="PS50042">
    <property type="entry name" value="CNMP_BINDING_3"/>
    <property type="match status" value="1"/>
</dbReference>
<dbReference type="GO" id="GO:0005829">
    <property type="term" value="C:cytosol"/>
    <property type="evidence" value="ECO:0000318"/>
    <property type="project" value="GO_Central"/>
</dbReference>
<dbReference type="InterPro" id="IPR000595">
    <property type="entry name" value="cNMP-bd_dom"/>
</dbReference>
<dbReference type="Gene3D" id="2.60.120.10">
    <property type="entry name" value="Jelly Rolls"/>
    <property type="match status" value="1"/>
</dbReference>
<organism evidence="3 4">
    <name type="scientific">Synechocystis sp. (strain ATCC 27184 / PCC 6803 / Kazusa)</name>
    <dbReference type="NCBI Taxonomy" id="1111708"/>
    <lineage>
        <taxon>Bacteria</taxon>
        <taxon>Bacillati</taxon>
        <taxon>Cyanobacteriota</taxon>
        <taxon>Cyanophyceae</taxon>
        <taxon>Synechococcales</taxon>
        <taxon>Merismopediaceae</taxon>
        <taxon>Synechocystis</taxon>
    </lineage>
</organism>
<dbReference type="PIR" id="S76944">
    <property type="entry name" value="S76944"/>
</dbReference>
<feature type="transmembrane region" description="Helical" evidence="1">
    <location>
        <begin position="81"/>
        <end position="102"/>
    </location>
</feature>
<feature type="domain" description="Cyclic nucleotide-binding" evidence="2">
    <location>
        <begin position="139"/>
        <end position="254"/>
    </location>
</feature>
<dbReference type="InterPro" id="IPR050503">
    <property type="entry name" value="cAMP-dep_PK_reg_su-like"/>
</dbReference>
<keyword evidence="1" id="KW-0812">Transmembrane</keyword>
<dbReference type="eggNOG" id="COG0428">
    <property type="taxonomic scope" value="Bacteria"/>
</dbReference>
<dbReference type="eggNOG" id="COG0664">
    <property type="taxonomic scope" value="Bacteria"/>
</dbReference>
<dbReference type="SUPFAM" id="SSF51206">
    <property type="entry name" value="cAMP-binding domain-like"/>
    <property type="match status" value="1"/>
</dbReference>
<dbReference type="InParanoid" id="P74736"/>
<feature type="transmembrane region" description="Helical" evidence="1">
    <location>
        <begin position="51"/>
        <end position="75"/>
    </location>
</feature>
<dbReference type="SMR" id="P74736"/>
<dbReference type="PaxDb" id="1148-1653946"/>
<dbReference type="GO" id="GO:0005952">
    <property type="term" value="C:cAMP-dependent protein kinase complex"/>
    <property type="evidence" value="ECO:0007669"/>
    <property type="project" value="InterPro"/>
</dbReference>
<protein>
    <submittedName>
        <fullName evidence="3">cAMP protein kinase regulatory chain</fullName>
    </submittedName>
</protein>
<dbReference type="InterPro" id="IPR018490">
    <property type="entry name" value="cNMP-bd_dom_sf"/>
</dbReference>
<dbReference type="KEGG" id="syn:slr0593"/>
<dbReference type="STRING" id="1148.gene:10500628"/>
<dbReference type="PANTHER" id="PTHR11635:SF152">
    <property type="entry name" value="CAMP-DEPENDENT PROTEIN KINASE TYPE I REGULATORY SUBUNIT-RELATED"/>
    <property type="match status" value="1"/>
</dbReference>
<gene>
    <name evidence="3" type="ordered locus">slr0593</name>
</gene>
<evidence type="ECO:0000256" key="1">
    <source>
        <dbReference type="SAM" id="Phobius"/>
    </source>
</evidence>
<feature type="transmembrane region" description="Helical" evidence="1">
    <location>
        <begin position="20"/>
        <end position="44"/>
    </location>
</feature>
<dbReference type="AlphaFoldDB" id="P74736"/>
<dbReference type="GO" id="GO:0007189">
    <property type="term" value="P:adenylate cyclase-activating G protein-coupled receptor signaling pathway"/>
    <property type="evidence" value="ECO:0000318"/>
    <property type="project" value="GO_Central"/>
</dbReference>
<dbReference type="IntAct" id="P74736">
    <property type="interactions" value="1"/>
</dbReference>
<feature type="transmembrane region" description="Helical" evidence="1">
    <location>
        <begin position="381"/>
        <end position="403"/>
    </location>
</feature>
<sequence length="434" mass="46227">MELGKISPIIINLLKTVENFALTAFLQGILGASSMALGALIAVAWQPGRKFLAAVMAFGSGTLMAAIALEIASAVYRSGGVLVLVGGFLLGGILFISLSKYIDEQGGFLRKPAASRRYVVEHKMLESHELVDYLAHSEVMNALPEQERHQLAGLLTPHHAYPREVLCREGDQGDYFYFIGGGEADVYKGTTWVNRLTSGDIFGEMSLLTGEPRSATVVAVTPMELYQLDKENFANILSQSPHLALALSRKLARRLQSATDFEAIVPPEDKVSVLEPLVEGDRQMLAKLAQSSAPMAILVGTLFDNIPEAMVIGMNTNVTPWGGAFLFAVFISNFPEALSSSFGMKQAGISNRRILTLWFGAVVASGLIAMVGYSIGQGGTLLLVAVAQAIAGGGILAMLASTMMPEAYELGGSSVAYATIIGFLAGFLISASHF</sequence>
<reference evidence="3 4" key="2">
    <citation type="journal article" date="1996" name="DNA Res.">
        <title>Sequence analysis of the genome of the unicellular cyanobacterium Synechocystis sp. strain PCC6803. II. Sequence determination of the entire genome and assignment of potential protein-coding regions.</title>
        <authorList>
            <person name="Kaneko T."/>
            <person name="Sato S."/>
            <person name="Kotani H."/>
            <person name="Tanaka A."/>
            <person name="Asamizu E."/>
            <person name="Nakamura Y."/>
            <person name="Miyajima N."/>
            <person name="Hirosawa M."/>
            <person name="Sugiura M."/>
            <person name="Sasamoto S."/>
            <person name="Kimura T."/>
            <person name="Hosouchi T."/>
            <person name="Matsuno A."/>
            <person name="Muraki A."/>
            <person name="Nakazaki N."/>
            <person name="Naruo K."/>
            <person name="Okumura S."/>
            <person name="Shimpo S."/>
            <person name="Takeuchi C."/>
            <person name="Wada T."/>
            <person name="Watanabe A."/>
            <person name="Yamada M."/>
            <person name="Yasuda M."/>
            <person name="Tabata S."/>
        </authorList>
    </citation>
    <scope>NUCLEOTIDE SEQUENCE [LARGE SCALE GENOMIC DNA]</scope>
    <source>
        <strain evidence="4">ATCC 27184 / PCC 6803 / Kazusa</strain>
    </source>
</reference>
<evidence type="ECO:0000313" key="3">
    <source>
        <dbReference type="EMBL" id="BAA18856.1"/>
    </source>
</evidence>
<dbReference type="EMBL" id="BA000022">
    <property type="protein sequence ID" value="BAA18856.1"/>
    <property type="molecule type" value="Genomic_DNA"/>
</dbReference>